<dbReference type="InterPro" id="IPR002577">
    <property type="entry name" value="HTH_HxlR"/>
</dbReference>
<keyword evidence="1" id="KW-0805">Transcription regulation</keyword>
<organism evidence="5 6">
    <name type="scientific">Flexivirga caeni</name>
    <dbReference type="NCBI Taxonomy" id="2294115"/>
    <lineage>
        <taxon>Bacteria</taxon>
        <taxon>Bacillati</taxon>
        <taxon>Actinomycetota</taxon>
        <taxon>Actinomycetes</taxon>
        <taxon>Micrococcales</taxon>
        <taxon>Dermacoccaceae</taxon>
        <taxon>Flexivirga</taxon>
    </lineage>
</organism>
<feature type="domain" description="HTH hxlR-type" evidence="4">
    <location>
        <begin position="17"/>
        <end position="115"/>
    </location>
</feature>
<dbReference type="AlphaFoldDB" id="A0A3M9MIA1"/>
<dbReference type="RefSeq" id="WP_123269490.1">
    <property type="nucleotide sequence ID" value="NZ_RJJQ01000001.1"/>
</dbReference>
<reference evidence="5 6" key="1">
    <citation type="submission" date="2018-11" db="EMBL/GenBank/DDBJ databases">
        <title>Draft genome of Simplicispira Flexivirga sp. BO-16.</title>
        <authorList>
            <person name="Im W.T."/>
        </authorList>
    </citation>
    <scope>NUCLEOTIDE SEQUENCE [LARGE SCALE GENOMIC DNA]</scope>
    <source>
        <strain evidence="5 6">BO-16</strain>
    </source>
</reference>
<dbReference type="PROSITE" id="PS51118">
    <property type="entry name" value="HTH_HXLR"/>
    <property type="match status" value="1"/>
</dbReference>
<protein>
    <submittedName>
        <fullName evidence="5">Transcriptional regulator</fullName>
    </submittedName>
</protein>
<dbReference type="PANTHER" id="PTHR33204">
    <property type="entry name" value="TRANSCRIPTIONAL REGULATOR, MARR FAMILY"/>
    <property type="match status" value="1"/>
</dbReference>
<evidence type="ECO:0000256" key="1">
    <source>
        <dbReference type="ARBA" id="ARBA00023015"/>
    </source>
</evidence>
<dbReference type="Gene3D" id="1.10.10.10">
    <property type="entry name" value="Winged helix-like DNA-binding domain superfamily/Winged helix DNA-binding domain"/>
    <property type="match status" value="1"/>
</dbReference>
<name>A0A3M9MIA1_9MICO</name>
<keyword evidence="2" id="KW-0238">DNA-binding</keyword>
<gene>
    <name evidence="5" type="ORF">EFY87_01305</name>
</gene>
<comment type="caution">
    <text evidence="5">The sequence shown here is derived from an EMBL/GenBank/DDBJ whole genome shotgun (WGS) entry which is preliminary data.</text>
</comment>
<sequence length="131" mass="14399">MTTEAAGWVGNGYDPQCPTRVLLDRVGDKWTVLVIGLLSDGPMRFTTLRDSVGGVSGKVLTATLRALERDGLVNRTAYPQIPPRVEYALTDLGRSLQEPLAVLRGWSEQHIAQVVAHRAEFDRAAGIRLQF</sequence>
<dbReference type="InterPro" id="IPR036390">
    <property type="entry name" value="WH_DNA-bd_sf"/>
</dbReference>
<evidence type="ECO:0000256" key="2">
    <source>
        <dbReference type="ARBA" id="ARBA00023125"/>
    </source>
</evidence>
<proteinExistence type="predicted"/>
<dbReference type="SUPFAM" id="SSF46785">
    <property type="entry name" value="Winged helix' DNA-binding domain"/>
    <property type="match status" value="1"/>
</dbReference>
<dbReference type="PANTHER" id="PTHR33204:SF18">
    <property type="entry name" value="TRANSCRIPTIONAL REGULATORY PROTEIN"/>
    <property type="match status" value="1"/>
</dbReference>
<evidence type="ECO:0000256" key="3">
    <source>
        <dbReference type="ARBA" id="ARBA00023163"/>
    </source>
</evidence>
<evidence type="ECO:0000259" key="4">
    <source>
        <dbReference type="PROSITE" id="PS51118"/>
    </source>
</evidence>
<dbReference type="Proteomes" id="UP000271678">
    <property type="component" value="Unassembled WGS sequence"/>
</dbReference>
<accession>A0A3M9MIA1</accession>
<dbReference type="GO" id="GO:0003677">
    <property type="term" value="F:DNA binding"/>
    <property type="evidence" value="ECO:0007669"/>
    <property type="project" value="UniProtKB-KW"/>
</dbReference>
<keyword evidence="6" id="KW-1185">Reference proteome</keyword>
<evidence type="ECO:0000313" key="6">
    <source>
        <dbReference type="Proteomes" id="UP000271678"/>
    </source>
</evidence>
<dbReference type="Pfam" id="PF01638">
    <property type="entry name" value="HxlR"/>
    <property type="match status" value="1"/>
</dbReference>
<dbReference type="InterPro" id="IPR036388">
    <property type="entry name" value="WH-like_DNA-bd_sf"/>
</dbReference>
<evidence type="ECO:0000313" key="5">
    <source>
        <dbReference type="EMBL" id="RNI25299.1"/>
    </source>
</evidence>
<dbReference type="OrthoDB" id="370168at2"/>
<keyword evidence="3" id="KW-0804">Transcription</keyword>
<dbReference type="EMBL" id="RJJQ01000001">
    <property type="protein sequence ID" value="RNI25299.1"/>
    <property type="molecule type" value="Genomic_DNA"/>
</dbReference>